<name>A0A8T0WJR9_PANVG</name>
<sequence>MLGLKVTSSSRQPRFLATGAHDADTHPAARIRKPPSSRPPTGSIPLRPGGGRPGRTPSSRGSRRRRRFYLSARFSVVPGVHEISAPLLSPTGGREEDRDARSRRGGLPLLAEVAVRRRR</sequence>
<dbReference type="EMBL" id="CM029039">
    <property type="protein sequence ID" value="KAG2646297.1"/>
    <property type="molecule type" value="Genomic_DNA"/>
</dbReference>
<protein>
    <submittedName>
        <fullName evidence="2">Uncharacterized protein</fullName>
    </submittedName>
</protein>
<evidence type="ECO:0000313" key="3">
    <source>
        <dbReference type="Proteomes" id="UP000823388"/>
    </source>
</evidence>
<evidence type="ECO:0000313" key="2">
    <source>
        <dbReference type="EMBL" id="KAG2646297.1"/>
    </source>
</evidence>
<feature type="compositionally biased region" description="Basic and acidic residues" evidence="1">
    <location>
        <begin position="93"/>
        <end position="102"/>
    </location>
</feature>
<organism evidence="2 3">
    <name type="scientific">Panicum virgatum</name>
    <name type="common">Blackwell switchgrass</name>
    <dbReference type="NCBI Taxonomy" id="38727"/>
    <lineage>
        <taxon>Eukaryota</taxon>
        <taxon>Viridiplantae</taxon>
        <taxon>Streptophyta</taxon>
        <taxon>Embryophyta</taxon>
        <taxon>Tracheophyta</taxon>
        <taxon>Spermatophyta</taxon>
        <taxon>Magnoliopsida</taxon>
        <taxon>Liliopsida</taxon>
        <taxon>Poales</taxon>
        <taxon>Poaceae</taxon>
        <taxon>PACMAD clade</taxon>
        <taxon>Panicoideae</taxon>
        <taxon>Panicodae</taxon>
        <taxon>Paniceae</taxon>
        <taxon>Panicinae</taxon>
        <taxon>Panicum</taxon>
        <taxon>Panicum sect. Hiantes</taxon>
    </lineage>
</organism>
<feature type="compositionally biased region" description="Polar residues" evidence="1">
    <location>
        <begin position="1"/>
        <end position="12"/>
    </location>
</feature>
<feature type="region of interest" description="Disordered" evidence="1">
    <location>
        <begin position="82"/>
        <end position="105"/>
    </location>
</feature>
<dbReference type="AlphaFoldDB" id="A0A8T0WJR9"/>
<comment type="caution">
    <text evidence="2">The sequence shown here is derived from an EMBL/GenBank/DDBJ whole genome shotgun (WGS) entry which is preliminary data.</text>
</comment>
<keyword evidence="3" id="KW-1185">Reference proteome</keyword>
<dbReference type="Proteomes" id="UP000823388">
    <property type="component" value="Chromosome 2K"/>
</dbReference>
<reference evidence="2" key="1">
    <citation type="submission" date="2020-05" db="EMBL/GenBank/DDBJ databases">
        <title>WGS assembly of Panicum virgatum.</title>
        <authorList>
            <person name="Lovell J.T."/>
            <person name="Jenkins J."/>
            <person name="Shu S."/>
            <person name="Juenger T.E."/>
            <person name="Schmutz J."/>
        </authorList>
    </citation>
    <scope>NUCLEOTIDE SEQUENCE</scope>
    <source>
        <strain evidence="2">AP13</strain>
    </source>
</reference>
<gene>
    <name evidence="2" type="ORF">PVAP13_2KG500005</name>
</gene>
<feature type="region of interest" description="Disordered" evidence="1">
    <location>
        <begin position="1"/>
        <end position="65"/>
    </location>
</feature>
<accession>A0A8T0WJR9</accession>
<proteinExistence type="predicted"/>
<evidence type="ECO:0000256" key="1">
    <source>
        <dbReference type="SAM" id="MobiDB-lite"/>
    </source>
</evidence>